<evidence type="ECO:0000313" key="2">
    <source>
        <dbReference type="Proteomes" id="UP000095472"/>
    </source>
</evidence>
<evidence type="ECO:0000313" key="1">
    <source>
        <dbReference type="EMBL" id="XPM66865.1"/>
    </source>
</evidence>
<accession>A0ACD5H0W5</accession>
<gene>
    <name evidence="1" type="ORF">BH720_017760</name>
</gene>
<dbReference type="EMBL" id="CP182909">
    <property type="protein sequence ID" value="XPM66865.1"/>
    <property type="molecule type" value="Genomic_DNA"/>
</dbReference>
<proteinExistence type="predicted"/>
<organism evidence="1 2">
    <name type="scientific">Desertifilum tharense IPPAS B-1220</name>
    <dbReference type="NCBI Taxonomy" id="1781255"/>
    <lineage>
        <taxon>Bacteria</taxon>
        <taxon>Bacillati</taxon>
        <taxon>Cyanobacteriota</taxon>
        <taxon>Cyanophyceae</taxon>
        <taxon>Desertifilales</taxon>
        <taxon>Desertifilaceae</taxon>
        <taxon>Desertifilum</taxon>
    </lineage>
</organism>
<keyword evidence="2" id="KW-1185">Reference proteome</keyword>
<reference evidence="1 2" key="1">
    <citation type="journal article" date="2016" name="Genome Announc.">
        <title>Draft Genome Sequence of the Thermotolerant Cyanobacterium Desertifilum sp. IPPAS B-1220.</title>
        <authorList>
            <person name="Mironov K.S."/>
            <person name="Sinetova M.A."/>
            <person name="Bolatkhan K."/>
            <person name="Zayadan B.K."/>
            <person name="Ustinova V.V."/>
            <person name="Kupriyanova E.V."/>
            <person name="Skrypnik A.N."/>
            <person name="Gogoleva N.E."/>
            <person name="Gogolev Y.V."/>
            <person name="Los D.A."/>
        </authorList>
    </citation>
    <scope>NUCLEOTIDE SEQUENCE [LARGE SCALE GENOMIC DNA]</scope>
    <source>
        <strain evidence="1 2">IPPAS B-1220</strain>
    </source>
</reference>
<name>A0ACD5H0W5_9CYAN</name>
<protein>
    <submittedName>
        <fullName evidence="1">Prohibitin family protein</fullName>
    </submittedName>
</protein>
<dbReference type="Proteomes" id="UP000095472">
    <property type="component" value="Chromosome"/>
</dbReference>
<sequence length="267" mass="29115">MALISRERPNIAIAAVAGVGTLVALAFLSKCITIIPAGQVGVVDFFGNVSQKTLKPGVNLTNPLSKVIKFSTQTQEIKETVETPSKEGLTIALEASLLYRLDPEQAYQVYQTIGRDYVNVILVPQFRSVIRGTTSGYNAQALYTSQREELSIQIQQDLANVVSSRGIIVEDTPLRKIGLPPTLQQAIEAKLKAEQESQQMQFTLEKERQEAERKRIEAQGIADYQRIVSQGLSEQVLQLKGIEATEKLAQSPNAKVVVIGAGKGGLP</sequence>